<protein>
    <submittedName>
        <fullName evidence="2">Uncharacterized protein</fullName>
    </submittedName>
</protein>
<feature type="compositionally biased region" description="Basic and acidic residues" evidence="1">
    <location>
        <begin position="35"/>
        <end position="48"/>
    </location>
</feature>
<organism evidence="2 3">
    <name type="scientific">Hymenobacter setariae</name>
    <dbReference type="NCBI Taxonomy" id="2594794"/>
    <lineage>
        <taxon>Bacteria</taxon>
        <taxon>Pseudomonadati</taxon>
        <taxon>Bacteroidota</taxon>
        <taxon>Cytophagia</taxon>
        <taxon>Cytophagales</taxon>
        <taxon>Hymenobacteraceae</taxon>
        <taxon>Hymenobacter</taxon>
    </lineage>
</organism>
<feature type="region of interest" description="Disordered" evidence="1">
    <location>
        <begin position="1"/>
        <end position="121"/>
    </location>
</feature>
<name>A0A558C453_9BACT</name>
<reference evidence="2 3" key="1">
    <citation type="submission" date="2019-07" db="EMBL/GenBank/DDBJ databases">
        <title>Hymenobacter sp. straun FUR1 Genome sequencing and assembly.</title>
        <authorList>
            <person name="Chhetri G."/>
        </authorList>
    </citation>
    <scope>NUCLEOTIDE SEQUENCE [LARGE SCALE GENOMIC DNA]</scope>
    <source>
        <strain evidence="2 3">Fur1</strain>
    </source>
</reference>
<feature type="compositionally biased region" description="Low complexity" evidence="1">
    <location>
        <begin position="15"/>
        <end position="25"/>
    </location>
</feature>
<evidence type="ECO:0000313" key="2">
    <source>
        <dbReference type="EMBL" id="TVT43540.1"/>
    </source>
</evidence>
<accession>A0A558C453</accession>
<keyword evidence="3" id="KW-1185">Reference proteome</keyword>
<evidence type="ECO:0000256" key="1">
    <source>
        <dbReference type="SAM" id="MobiDB-lite"/>
    </source>
</evidence>
<proteinExistence type="predicted"/>
<dbReference type="OrthoDB" id="886023at2"/>
<gene>
    <name evidence="2" type="ORF">FNT36_05500</name>
</gene>
<comment type="caution">
    <text evidence="2">The sequence shown here is derived from an EMBL/GenBank/DDBJ whole genome shotgun (WGS) entry which is preliminary data.</text>
</comment>
<evidence type="ECO:0000313" key="3">
    <source>
        <dbReference type="Proteomes" id="UP000317624"/>
    </source>
</evidence>
<dbReference type="RefSeq" id="WP_144845136.1">
    <property type="nucleotide sequence ID" value="NZ_VMRJ01000001.1"/>
</dbReference>
<sequence>MTSPQPNEPDNNDRAAATASGAASAETQNVTPQTETEKESDSFLDRETYGQVTDDNNASGQRMADMMDDSLRSDEQPPVGSAPDSDLNLPDQLIHPRDANFTLPEMQHQGKNLTAESDPEE</sequence>
<dbReference type="Proteomes" id="UP000317624">
    <property type="component" value="Unassembled WGS sequence"/>
</dbReference>
<dbReference type="EMBL" id="VMRJ01000001">
    <property type="protein sequence ID" value="TVT43540.1"/>
    <property type="molecule type" value="Genomic_DNA"/>
</dbReference>
<feature type="compositionally biased region" description="Polar residues" evidence="1">
    <location>
        <begin position="50"/>
        <end position="60"/>
    </location>
</feature>
<dbReference type="AlphaFoldDB" id="A0A558C453"/>